<dbReference type="Proteomes" id="UP000814140">
    <property type="component" value="Unassembled WGS sequence"/>
</dbReference>
<proteinExistence type="predicted"/>
<keyword evidence="2" id="KW-1185">Reference proteome</keyword>
<reference evidence="1" key="2">
    <citation type="journal article" date="2022" name="New Phytol.">
        <title>Evolutionary transition to the ectomycorrhizal habit in the genomes of a hyperdiverse lineage of mushroom-forming fungi.</title>
        <authorList>
            <person name="Looney B."/>
            <person name="Miyauchi S."/>
            <person name="Morin E."/>
            <person name="Drula E."/>
            <person name="Courty P.E."/>
            <person name="Kohler A."/>
            <person name="Kuo A."/>
            <person name="LaButti K."/>
            <person name="Pangilinan J."/>
            <person name="Lipzen A."/>
            <person name="Riley R."/>
            <person name="Andreopoulos W."/>
            <person name="He G."/>
            <person name="Johnson J."/>
            <person name="Nolan M."/>
            <person name="Tritt A."/>
            <person name="Barry K.W."/>
            <person name="Grigoriev I.V."/>
            <person name="Nagy L.G."/>
            <person name="Hibbett D."/>
            <person name="Henrissat B."/>
            <person name="Matheny P.B."/>
            <person name="Labbe J."/>
            <person name="Martin F.M."/>
        </authorList>
    </citation>
    <scope>NUCLEOTIDE SEQUENCE</scope>
    <source>
        <strain evidence="1">HHB10654</strain>
    </source>
</reference>
<name>A0ACB8TD30_9AGAM</name>
<organism evidence="1 2">
    <name type="scientific">Artomyces pyxidatus</name>
    <dbReference type="NCBI Taxonomy" id="48021"/>
    <lineage>
        <taxon>Eukaryota</taxon>
        <taxon>Fungi</taxon>
        <taxon>Dikarya</taxon>
        <taxon>Basidiomycota</taxon>
        <taxon>Agaricomycotina</taxon>
        <taxon>Agaricomycetes</taxon>
        <taxon>Russulales</taxon>
        <taxon>Auriscalpiaceae</taxon>
        <taxon>Artomyces</taxon>
    </lineage>
</organism>
<evidence type="ECO:0000313" key="1">
    <source>
        <dbReference type="EMBL" id="KAI0066105.1"/>
    </source>
</evidence>
<protein>
    <submittedName>
        <fullName evidence="1">Uncharacterized protein</fullName>
    </submittedName>
</protein>
<dbReference type="EMBL" id="MU277193">
    <property type="protein sequence ID" value="KAI0066105.1"/>
    <property type="molecule type" value="Genomic_DNA"/>
</dbReference>
<accession>A0ACB8TD30</accession>
<sequence length="75" mass="8221">MSGNYIVVFKKDVSQDTIDKHANEINQNGGEVQSRFGVIKGFKAVIPDTYLTQLQSLQGGSEIDYIEPDGTVSTQ</sequence>
<evidence type="ECO:0000313" key="2">
    <source>
        <dbReference type="Proteomes" id="UP000814140"/>
    </source>
</evidence>
<reference evidence="1" key="1">
    <citation type="submission" date="2021-03" db="EMBL/GenBank/DDBJ databases">
        <authorList>
            <consortium name="DOE Joint Genome Institute"/>
            <person name="Ahrendt S."/>
            <person name="Looney B.P."/>
            <person name="Miyauchi S."/>
            <person name="Morin E."/>
            <person name="Drula E."/>
            <person name="Courty P.E."/>
            <person name="Chicoki N."/>
            <person name="Fauchery L."/>
            <person name="Kohler A."/>
            <person name="Kuo A."/>
            <person name="Labutti K."/>
            <person name="Pangilinan J."/>
            <person name="Lipzen A."/>
            <person name="Riley R."/>
            <person name="Andreopoulos W."/>
            <person name="He G."/>
            <person name="Johnson J."/>
            <person name="Barry K.W."/>
            <person name="Grigoriev I.V."/>
            <person name="Nagy L."/>
            <person name="Hibbett D."/>
            <person name="Henrissat B."/>
            <person name="Matheny P.B."/>
            <person name="Labbe J."/>
            <person name="Martin F."/>
        </authorList>
    </citation>
    <scope>NUCLEOTIDE SEQUENCE</scope>
    <source>
        <strain evidence="1">HHB10654</strain>
    </source>
</reference>
<gene>
    <name evidence="1" type="ORF">BV25DRAFT_1912901</name>
</gene>
<comment type="caution">
    <text evidence="1">The sequence shown here is derived from an EMBL/GenBank/DDBJ whole genome shotgun (WGS) entry which is preliminary data.</text>
</comment>